<dbReference type="NCBIfam" id="TIGR00199">
    <property type="entry name" value="PncC_domain"/>
    <property type="match status" value="1"/>
</dbReference>
<name>A0A7W7M2C4_9MICC</name>
<keyword evidence="2" id="KW-0378">Hydrolase</keyword>
<dbReference type="EMBL" id="JACHNA010000001">
    <property type="protein sequence ID" value="MBB4734852.1"/>
    <property type="molecule type" value="Genomic_DNA"/>
</dbReference>
<accession>A0A7W7M2C4</accession>
<dbReference type="Gene3D" id="3.90.950.20">
    <property type="entry name" value="CinA-like"/>
    <property type="match status" value="1"/>
</dbReference>
<dbReference type="InterPro" id="IPR036653">
    <property type="entry name" value="CinA-like_C"/>
</dbReference>
<dbReference type="EC" id="3.5.1.42" evidence="2"/>
<reference evidence="2 3" key="1">
    <citation type="submission" date="2020-08" db="EMBL/GenBank/DDBJ databases">
        <title>Sequencing the genomes of 1000 actinobacteria strains.</title>
        <authorList>
            <person name="Klenk H.-P."/>
        </authorList>
    </citation>
    <scope>NUCLEOTIDE SEQUENCE [LARGE SCALE GENOMIC DNA]</scope>
    <source>
        <strain evidence="2 3">DSM 23974</strain>
    </source>
</reference>
<dbReference type="RefSeq" id="WP_184240933.1">
    <property type="nucleotide sequence ID" value="NZ_JACHNA010000001.1"/>
</dbReference>
<dbReference type="Pfam" id="PF02464">
    <property type="entry name" value="CinA"/>
    <property type="match status" value="1"/>
</dbReference>
<protein>
    <submittedName>
        <fullName evidence="2">Nicotinamide-nucleotide amidase</fullName>
        <ecNumber evidence="2">3.5.1.42</ecNumber>
    </submittedName>
</protein>
<proteinExistence type="predicted"/>
<dbReference type="InterPro" id="IPR008136">
    <property type="entry name" value="CinA_C"/>
</dbReference>
<evidence type="ECO:0000259" key="1">
    <source>
        <dbReference type="Pfam" id="PF02464"/>
    </source>
</evidence>
<gene>
    <name evidence="2" type="ORF">HDA30_000360</name>
</gene>
<comment type="caution">
    <text evidence="2">The sequence shown here is derived from an EMBL/GenBank/DDBJ whole genome shotgun (WGS) entry which is preliminary data.</text>
</comment>
<dbReference type="GO" id="GO:0019159">
    <property type="term" value="F:nicotinamide-nucleotide amidase activity"/>
    <property type="evidence" value="ECO:0007669"/>
    <property type="project" value="UniProtKB-EC"/>
</dbReference>
<evidence type="ECO:0000313" key="2">
    <source>
        <dbReference type="EMBL" id="MBB4734852.1"/>
    </source>
</evidence>
<dbReference type="AlphaFoldDB" id="A0A7W7M2C4"/>
<dbReference type="SUPFAM" id="SSF142433">
    <property type="entry name" value="CinA-like"/>
    <property type="match status" value="1"/>
</dbReference>
<dbReference type="Proteomes" id="UP000540191">
    <property type="component" value="Unassembled WGS sequence"/>
</dbReference>
<feature type="domain" description="CinA C-terminal" evidence="1">
    <location>
        <begin position="7"/>
        <end position="155"/>
    </location>
</feature>
<sequence>MGAEVSARTLVNTLTSRGLTLATAESLTAGLVAATIADVPGASATLQGGTIAYHSRVKHAVLGVEAELLAERGAVDEDVALAMADGARRLYGADLGVATTGVAGPEPHEGKPVGTVVVAATADGAGQARSLRLSGARAEIRAATVSASLALLSELVDALPR</sequence>
<evidence type="ECO:0000313" key="3">
    <source>
        <dbReference type="Proteomes" id="UP000540191"/>
    </source>
</evidence>
<organism evidence="2 3">
    <name type="scientific">Micrococcus cohnii</name>
    <dbReference type="NCBI Taxonomy" id="993416"/>
    <lineage>
        <taxon>Bacteria</taxon>
        <taxon>Bacillati</taxon>
        <taxon>Actinomycetota</taxon>
        <taxon>Actinomycetes</taxon>
        <taxon>Micrococcales</taxon>
        <taxon>Micrococcaceae</taxon>
        <taxon>Micrococcus</taxon>
    </lineage>
</organism>
<keyword evidence="3" id="KW-1185">Reference proteome</keyword>